<name>A0ABY6CQW9_9BACT</name>
<dbReference type="Pfam" id="PF18962">
    <property type="entry name" value="Por_Secre_tail"/>
    <property type="match status" value="1"/>
</dbReference>
<evidence type="ECO:0000313" key="3">
    <source>
        <dbReference type="EMBL" id="UXP32425.1"/>
    </source>
</evidence>
<accession>A0ABY6CQW9</accession>
<reference evidence="3" key="1">
    <citation type="submission" date="2022-09" db="EMBL/GenBank/DDBJ databases">
        <title>Comparative genomics and taxonomic characterization of three novel marine species of genus Reichenbachiella exhibiting antioxidant and polysaccharide degradation activities.</title>
        <authorList>
            <person name="Muhammad N."/>
            <person name="Lee Y.-J."/>
            <person name="Ko J."/>
            <person name="Kim S.-G."/>
        </authorList>
    </citation>
    <scope>NUCLEOTIDE SEQUENCE</scope>
    <source>
        <strain evidence="3">BKB1-1</strain>
    </source>
</reference>
<keyword evidence="1" id="KW-0732">Signal</keyword>
<dbReference type="InterPro" id="IPR006626">
    <property type="entry name" value="PbH1"/>
</dbReference>
<dbReference type="InterPro" id="IPR026444">
    <property type="entry name" value="Secre_tail"/>
</dbReference>
<evidence type="ECO:0000259" key="2">
    <source>
        <dbReference type="Pfam" id="PF18962"/>
    </source>
</evidence>
<evidence type="ECO:0000313" key="4">
    <source>
        <dbReference type="Proteomes" id="UP001065174"/>
    </source>
</evidence>
<dbReference type="EMBL" id="CP106679">
    <property type="protein sequence ID" value="UXP32425.1"/>
    <property type="molecule type" value="Genomic_DNA"/>
</dbReference>
<feature type="signal peptide" evidence="1">
    <location>
        <begin position="1"/>
        <end position="19"/>
    </location>
</feature>
<dbReference type="RefSeq" id="WP_262309860.1">
    <property type="nucleotide sequence ID" value="NZ_CP106679.1"/>
</dbReference>
<gene>
    <name evidence="3" type="ORF">N6H18_00350</name>
</gene>
<evidence type="ECO:0000256" key="1">
    <source>
        <dbReference type="SAM" id="SignalP"/>
    </source>
</evidence>
<keyword evidence="4" id="KW-1185">Reference proteome</keyword>
<feature type="chain" id="PRO_5045386429" evidence="1">
    <location>
        <begin position="20"/>
        <end position="659"/>
    </location>
</feature>
<dbReference type="Gene3D" id="2.160.20.10">
    <property type="entry name" value="Single-stranded right-handed beta-helix, Pectin lyase-like"/>
    <property type="match status" value="1"/>
</dbReference>
<dbReference type="SMART" id="SM00710">
    <property type="entry name" value="PbH1"/>
    <property type="match status" value="6"/>
</dbReference>
<dbReference type="InterPro" id="IPR059226">
    <property type="entry name" value="Choice_anch_Q_dom"/>
</dbReference>
<proteinExistence type="predicted"/>
<dbReference type="InterPro" id="IPR012334">
    <property type="entry name" value="Pectin_lyas_fold"/>
</dbReference>
<dbReference type="SUPFAM" id="SSF51126">
    <property type="entry name" value="Pectin lyase-like"/>
    <property type="match status" value="1"/>
</dbReference>
<protein>
    <submittedName>
        <fullName evidence="3">T9SS type A sorting domain-containing protein</fullName>
    </submittedName>
</protein>
<dbReference type="NCBIfam" id="NF041518">
    <property type="entry name" value="choice_anch_Q"/>
    <property type="match status" value="1"/>
</dbReference>
<organism evidence="3 4">
    <name type="scientific">Reichenbachiella agarivorans</name>
    <dbReference type="NCBI Taxonomy" id="2979464"/>
    <lineage>
        <taxon>Bacteria</taxon>
        <taxon>Pseudomonadati</taxon>
        <taxon>Bacteroidota</taxon>
        <taxon>Cytophagia</taxon>
        <taxon>Cytophagales</taxon>
        <taxon>Reichenbachiellaceae</taxon>
        <taxon>Reichenbachiella</taxon>
    </lineage>
</organism>
<sequence length="659" mass="73524">MKPLPVLLLLIILSHGLYAQDCGCDHTIEPKANGQAFCANPGVDCPITYAEKNNITDVKPGDVICIKAGTYPGYLDFYNLLGTKEEPIIIKNCGGKVIINAIDSQDGMDFWNSNDVHITGTGDPSTFYGIRVNGGQNGIRLNHVSINYEVDHIEIYDSGNHGLDLKNDPDCRDERSLRSGNYPNERVSVHDIYVDGTKYEGFYIGDSHYNITVPGTGCTENVEEQSVLDVEVYNCIVKNNGWDGIQVGSVIGQARIYNNRVEDYGLLLNNNDQAGFQINPGTKAVMYNNIALNGSGTAYFINGDGLEMYNNISYNSLTALSVFAKLTSPDSKYIIYNNTFLQATFTGLSILPASFTIPSNQFYNNIVHYTPNNCKQCTDDPAYRYKIEFAWNEENDQNNIYTTDLSSLKFVDPDNYNYRLTTESTLALDLGDCSPFANMVADFDGYARDYNAACDIGAFEYTIPSVTFNEQSIDFPLNSNEIKNYTLTGSYLRSNIKIPVPDNFSISTDPDNFEDIDTLYIDMDHINSINTTVYVKFSPNGIGEFSEQLIHITDELGEKSLKLTGEYIVLSTKSNLDGVKVYPNPVNDEHISLHIDLGKHSSKSTTMIMIDASGKEYLRRQSTEQTFSMDIPSTMTSGLYFVKVIIDNKQELIQKVYIN</sequence>
<dbReference type="InterPro" id="IPR011050">
    <property type="entry name" value="Pectin_lyase_fold/virulence"/>
</dbReference>
<feature type="domain" description="Secretion system C-terminal sorting" evidence="2">
    <location>
        <begin position="581"/>
        <end position="658"/>
    </location>
</feature>
<dbReference type="Proteomes" id="UP001065174">
    <property type="component" value="Chromosome"/>
</dbReference>
<dbReference type="NCBIfam" id="TIGR04183">
    <property type="entry name" value="Por_Secre_tail"/>
    <property type="match status" value="1"/>
</dbReference>